<organism evidence="2 3">
    <name type="scientific">Eumeta variegata</name>
    <name type="common">Bagworm moth</name>
    <name type="synonym">Eumeta japonica</name>
    <dbReference type="NCBI Taxonomy" id="151549"/>
    <lineage>
        <taxon>Eukaryota</taxon>
        <taxon>Metazoa</taxon>
        <taxon>Ecdysozoa</taxon>
        <taxon>Arthropoda</taxon>
        <taxon>Hexapoda</taxon>
        <taxon>Insecta</taxon>
        <taxon>Pterygota</taxon>
        <taxon>Neoptera</taxon>
        <taxon>Endopterygota</taxon>
        <taxon>Lepidoptera</taxon>
        <taxon>Glossata</taxon>
        <taxon>Ditrysia</taxon>
        <taxon>Tineoidea</taxon>
        <taxon>Psychidae</taxon>
        <taxon>Oiketicinae</taxon>
        <taxon>Eumeta</taxon>
    </lineage>
</organism>
<reference evidence="2 3" key="1">
    <citation type="journal article" date="2019" name="Commun. Biol.">
        <title>The bagworm genome reveals a unique fibroin gene that provides high tensile strength.</title>
        <authorList>
            <person name="Kono N."/>
            <person name="Nakamura H."/>
            <person name="Ohtoshi R."/>
            <person name="Tomita M."/>
            <person name="Numata K."/>
            <person name="Arakawa K."/>
        </authorList>
    </citation>
    <scope>NUCLEOTIDE SEQUENCE [LARGE SCALE GENOMIC DNA]</scope>
</reference>
<dbReference type="EMBL" id="BGZK01002672">
    <property type="protein sequence ID" value="GBP95730.1"/>
    <property type="molecule type" value="Genomic_DNA"/>
</dbReference>
<comment type="caution">
    <text evidence="2">The sequence shown here is derived from an EMBL/GenBank/DDBJ whole genome shotgun (WGS) entry which is preliminary data.</text>
</comment>
<feature type="compositionally biased region" description="Low complexity" evidence="1">
    <location>
        <begin position="90"/>
        <end position="101"/>
    </location>
</feature>
<evidence type="ECO:0000256" key="1">
    <source>
        <dbReference type="SAM" id="MobiDB-lite"/>
    </source>
</evidence>
<protein>
    <submittedName>
        <fullName evidence="2">Uncharacterized protein</fullName>
    </submittedName>
</protein>
<feature type="region of interest" description="Disordered" evidence="1">
    <location>
        <begin position="78"/>
        <end position="101"/>
    </location>
</feature>
<dbReference type="Proteomes" id="UP000299102">
    <property type="component" value="Unassembled WGS sequence"/>
</dbReference>
<gene>
    <name evidence="2" type="ORF">EVAR_66617_1</name>
</gene>
<accession>A0A4C2A6C8</accession>
<name>A0A4C2A6C8_EUMVA</name>
<sequence length="235" mass="26185">MKANCRVSLESAKRAHVKRNDGFDTTDNSHSCTQILSLSRRSPKLIVITAVLIGIALDATRPTSKCYVINNRAIKRGGRRSSSRNERHFAAGAPRRPRAAPAQAVRKEWNYISMNLPVFKVELTKQFTCSLYAAAVSLLLGRIGRWSIREIDVSHAERLGRSCLSIACSALSLACSAQTERDNESCFFVRAAGAIWPNLMRAPDARAAHCSPNDRTPSRRRYFTCCSRFRIVDVT</sequence>
<dbReference type="OrthoDB" id="1737200at2759"/>
<dbReference type="AlphaFoldDB" id="A0A4C2A6C8"/>
<evidence type="ECO:0000313" key="3">
    <source>
        <dbReference type="Proteomes" id="UP000299102"/>
    </source>
</evidence>
<evidence type="ECO:0000313" key="2">
    <source>
        <dbReference type="EMBL" id="GBP95730.1"/>
    </source>
</evidence>
<keyword evidence="3" id="KW-1185">Reference proteome</keyword>
<proteinExistence type="predicted"/>